<dbReference type="EMBL" id="LXMD01000021">
    <property type="protein sequence ID" value="OCG74781.1"/>
    <property type="molecule type" value="Genomic_DNA"/>
</dbReference>
<dbReference type="InterPro" id="IPR050766">
    <property type="entry name" value="Bact_Lucif_Oxidored"/>
</dbReference>
<reference evidence="3 4" key="1">
    <citation type="submission" date="2016-05" db="EMBL/GenBank/DDBJ databases">
        <authorList>
            <person name="Lavstsen T."/>
            <person name="Jespersen J.S."/>
        </authorList>
    </citation>
    <scope>NUCLEOTIDE SEQUENCE [LARGE SCALE GENOMIC DNA]</scope>
    <source>
        <strain evidence="3 4">YLB-01</strain>
    </source>
</reference>
<dbReference type="CDD" id="cd00347">
    <property type="entry name" value="Flavin_utilizing_monoxygenases"/>
    <property type="match status" value="1"/>
</dbReference>
<dbReference type="InterPro" id="IPR011251">
    <property type="entry name" value="Luciferase-like_dom"/>
</dbReference>
<feature type="domain" description="Luciferase-like" evidence="2">
    <location>
        <begin position="17"/>
        <end position="313"/>
    </location>
</feature>
<name>A0A1B9NDU9_9MICO</name>
<dbReference type="STRING" id="904291.A7J15_04480"/>
<evidence type="ECO:0000313" key="4">
    <source>
        <dbReference type="Proteomes" id="UP000093355"/>
    </source>
</evidence>
<dbReference type="Pfam" id="PF00296">
    <property type="entry name" value="Bac_luciferase"/>
    <property type="match status" value="1"/>
</dbReference>
<dbReference type="InterPro" id="IPR036661">
    <property type="entry name" value="Luciferase-like_sf"/>
</dbReference>
<dbReference type="InterPro" id="IPR019949">
    <property type="entry name" value="CmoO-like"/>
</dbReference>
<protein>
    <submittedName>
        <fullName evidence="3">Luciferase</fullName>
    </submittedName>
</protein>
<evidence type="ECO:0000313" key="3">
    <source>
        <dbReference type="EMBL" id="OCG74781.1"/>
    </source>
</evidence>
<accession>A0A1B9NDU9</accession>
<dbReference type="NCBIfam" id="TIGR03558">
    <property type="entry name" value="oxido_grp_1"/>
    <property type="match status" value="1"/>
</dbReference>
<dbReference type="Gene3D" id="3.20.20.30">
    <property type="entry name" value="Luciferase-like domain"/>
    <property type="match status" value="1"/>
</dbReference>
<comment type="similarity">
    <text evidence="1">To bacterial alkanal monooxygenase alpha and beta chains.</text>
</comment>
<dbReference type="PANTHER" id="PTHR30137:SF6">
    <property type="entry name" value="LUCIFERASE-LIKE MONOOXYGENASE"/>
    <property type="match status" value="1"/>
</dbReference>
<organism evidence="3 4">
    <name type="scientific">Microbacterium sediminis</name>
    <dbReference type="NCBI Taxonomy" id="904291"/>
    <lineage>
        <taxon>Bacteria</taxon>
        <taxon>Bacillati</taxon>
        <taxon>Actinomycetota</taxon>
        <taxon>Actinomycetes</taxon>
        <taxon>Micrococcales</taxon>
        <taxon>Microbacteriaceae</taxon>
        <taxon>Microbacterium</taxon>
    </lineage>
</organism>
<dbReference type="SUPFAM" id="SSF51679">
    <property type="entry name" value="Bacterial luciferase-like"/>
    <property type="match status" value="1"/>
</dbReference>
<evidence type="ECO:0000256" key="1">
    <source>
        <dbReference type="ARBA" id="ARBA00007789"/>
    </source>
</evidence>
<dbReference type="GO" id="GO:0005829">
    <property type="term" value="C:cytosol"/>
    <property type="evidence" value="ECO:0007669"/>
    <property type="project" value="TreeGrafter"/>
</dbReference>
<comment type="caution">
    <text evidence="3">The sequence shown here is derived from an EMBL/GenBank/DDBJ whole genome shotgun (WGS) entry which is preliminary data.</text>
</comment>
<dbReference type="GO" id="GO:0016705">
    <property type="term" value="F:oxidoreductase activity, acting on paired donors, with incorporation or reduction of molecular oxygen"/>
    <property type="evidence" value="ECO:0007669"/>
    <property type="project" value="InterPro"/>
</dbReference>
<evidence type="ECO:0000259" key="2">
    <source>
        <dbReference type="Pfam" id="PF00296"/>
    </source>
</evidence>
<dbReference type="Proteomes" id="UP000093355">
    <property type="component" value="Unassembled WGS sequence"/>
</dbReference>
<gene>
    <name evidence="3" type="ORF">A7J15_04480</name>
</gene>
<dbReference type="PANTHER" id="PTHR30137">
    <property type="entry name" value="LUCIFERASE-LIKE MONOOXYGENASE"/>
    <property type="match status" value="1"/>
</dbReference>
<keyword evidence="4" id="KW-1185">Reference proteome</keyword>
<sequence>MIVMPEIAAPALSVLDLVPVRTGQTSAQAVAASLALARRADELGFRRYWFAEHHNMPSVASTSPPVLIAAAAGVTGRIRVGSGGVMLPNHSPLIVAEQFAALSALAPGRIDLGIGRAPGSDPVITQLLRRSGTTSDVERFPEHVTDIISLASPQGATVRFVSGGEYAVHATPNATDVPEVWLLGSSDYSAQLAAQLGLPYVFANHFAGDGLERAMALYRSGFQATEERPAPRSFITANVIVAPTAEEARERALPQARQFARMRTNKPMTPLPTVEEAIAEPTDALEQSMIDQTTQRWFIGTADEVATTLREFAAKHEVDEVMISPVAGSYEREGLDSPAGRLQTLELLAAALR</sequence>
<proteinExistence type="predicted"/>
<dbReference type="AlphaFoldDB" id="A0A1B9NDU9"/>